<dbReference type="PANTHER" id="PTHR13774">
    <property type="entry name" value="PHENAZINE BIOSYNTHESIS PROTEIN"/>
    <property type="match status" value="1"/>
</dbReference>
<dbReference type="VEuPathDB" id="FungiDB:Z519_03750"/>
<accession>A0A0D2EYW5</accession>
<gene>
    <name evidence="3" type="ORF">Z519_03750</name>
</gene>
<evidence type="ECO:0000256" key="1">
    <source>
        <dbReference type="ARBA" id="ARBA00008270"/>
    </source>
</evidence>
<dbReference type="Gene3D" id="3.10.310.10">
    <property type="entry name" value="Diaminopimelate Epimerase, Chain A, domain 1"/>
    <property type="match status" value="2"/>
</dbReference>
<dbReference type="GO" id="GO:0016853">
    <property type="term" value="F:isomerase activity"/>
    <property type="evidence" value="ECO:0007669"/>
    <property type="project" value="UniProtKB-KW"/>
</dbReference>
<dbReference type="OrthoDB" id="412383at2759"/>
<evidence type="ECO:0000313" key="4">
    <source>
        <dbReference type="Proteomes" id="UP000053789"/>
    </source>
</evidence>
<dbReference type="Pfam" id="PF02567">
    <property type="entry name" value="PhzC-PhzF"/>
    <property type="match status" value="1"/>
</dbReference>
<keyword evidence="4" id="KW-1185">Reference proteome</keyword>
<protein>
    <submittedName>
        <fullName evidence="3">Uncharacterized protein</fullName>
    </submittedName>
</protein>
<organism evidence="3 4">
    <name type="scientific">Cladophialophora bantiana (strain ATCC 10958 / CBS 173.52 / CDC B-1940 / NIH 8579)</name>
    <name type="common">Xylohypha bantiana</name>
    <dbReference type="NCBI Taxonomy" id="1442370"/>
    <lineage>
        <taxon>Eukaryota</taxon>
        <taxon>Fungi</taxon>
        <taxon>Dikarya</taxon>
        <taxon>Ascomycota</taxon>
        <taxon>Pezizomycotina</taxon>
        <taxon>Eurotiomycetes</taxon>
        <taxon>Chaetothyriomycetidae</taxon>
        <taxon>Chaetothyriales</taxon>
        <taxon>Herpotrichiellaceae</taxon>
        <taxon>Cladophialophora</taxon>
    </lineage>
</organism>
<dbReference type="EMBL" id="KN846984">
    <property type="protein sequence ID" value="KIW95166.1"/>
    <property type="molecule type" value="Genomic_DNA"/>
</dbReference>
<dbReference type="SUPFAM" id="SSF54506">
    <property type="entry name" value="Diaminopimelate epimerase-like"/>
    <property type="match status" value="1"/>
</dbReference>
<proteinExistence type="inferred from homology"/>
<dbReference type="Proteomes" id="UP000053789">
    <property type="component" value="Unassembled WGS sequence"/>
</dbReference>
<dbReference type="RefSeq" id="XP_016621835.1">
    <property type="nucleotide sequence ID" value="XM_016761497.1"/>
</dbReference>
<dbReference type="HOGENOM" id="CLU_048756_3_0_1"/>
<dbReference type="PIRSF" id="PIRSF016184">
    <property type="entry name" value="PhzC_PhzF"/>
    <property type="match status" value="1"/>
</dbReference>
<evidence type="ECO:0000256" key="2">
    <source>
        <dbReference type="ARBA" id="ARBA00023235"/>
    </source>
</evidence>
<reference evidence="3" key="1">
    <citation type="submission" date="2015-01" db="EMBL/GenBank/DDBJ databases">
        <title>The Genome Sequence of Cladophialophora bantiana CBS 173.52.</title>
        <authorList>
            <consortium name="The Broad Institute Genomics Platform"/>
            <person name="Cuomo C."/>
            <person name="de Hoog S."/>
            <person name="Gorbushina A."/>
            <person name="Stielow B."/>
            <person name="Teixiera M."/>
            <person name="Abouelleil A."/>
            <person name="Chapman S.B."/>
            <person name="Priest M."/>
            <person name="Young S.K."/>
            <person name="Wortman J."/>
            <person name="Nusbaum C."/>
            <person name="Birren B."/>
        </authorList>
    </citation>
    <scope>NUCLEOTIDE SEQUENCE [LARGE SCALE GENOMIC DNA]</scope>
    <source>
        <strain evidence="3">CBS 173.52</strain>
    </source>
</reference>
<keyword evidence="2" id="KW-0413">Isomerase</keyword>
<name>A0A0D2EYW5_CLAB1</name>
<dbReference type="AlphaFoldDB" id="A0A0D2EYW5"/>
<evidence type="ECO:0000313" key="3">
    <source>
        <dbReference type="EMBL" id="KIW95166.1"/>
    </source>
</evidence>
<comment type="similarity">
    <text evidence="1">Belongs to the PhzF family.</text>
</comment>
<dbReference type="InterPro" id="IPR003719">
    <property type="entry name" value="Phenazine_PhzF-like"/>
</dbReference>
<dbReference type="GeneID" id="27696678"/>
<sequence>MAGSRDPANHCKVWITLTPSQAKAEAWGFRELNQSYTVFVKRSEEGQAYTKYLIRSFTLDKEESFCGHGIMGAALVLGQRFAAGGRQMIFETVGGIRVDGYMVSAPSSESCEGEYGKVCTVKLEIPAEPVKEWFDDDVELRESISKCLGVEKAQILALGRNALMDLVIEMSEEVDFSAESMTVDAVGLMNASPSETRSQIITSRGGRYGVDFAKRVFAYGGEGLPWGADMIPDQATGSTHCLLIPYWASRLSKTAMKAKQVSARTGMVDAESIASKEGYVAVTGSGITVMQGKMLVPEPSPHEKGP</sequence>
<dbReference type="PANTHER" id="PTHR13774:SF17">
    <property type="entry name" value="PHENAZINE BIOSYNTHESIS-LIKE DOMAIN-CONTAINING PROTEIN"/>
    <property type="match status" value="1"/>
</dbReference>
<dbReference type="GO" id="GO:0005737">
    <property type="term" value="C:cytoplasm"/>
    <property type="evidence" value="ECO:0007669"/>
    <property type="project" value="TreeGrafter"/>
</dbReference>